<dbReference type="InterPro" id="IPR027365">
    <property type="entry name" value="GNAT_acetyltra_YdfB-like"/>
</dbReference>
<dbReference type="AlphaFoldDB" id="A0AA36Y6F1"/>
<dbReference type="Gene3D" id="3.40.630.110">
    <property type="entry name" value="GNAT acetyltransferase-like"/>
    <property type="match status" value="1"/>
</dbReference>
<dbReference type="SUPFAM" id="SSF55729">
    <property type="entry name" value="Acyl-CoA N-acyltransferases (Nat)"/>
    <property type="match status" value="1"/>
</dbReference>
<reference evidence="2 3" key="1">
    <citation type="submission" date="2011-10" db="EMBL/GenBank/DDBJ databases">
        <title>The Genome Sequence of Lachnospiraceae bacterium ACC2.</title>
        <authorList>
            <consortium name="The Broad Institute Genome Sequencing Platform"/>
            <person name="Earl A."/>
            <person name="Ward D."/>
            <person name="Feldgarden M."/>
            <person name="Gevers D."/>
            <person name="Sizova M."/>
            <person name="Hazen A."/>
            <person name="Epstein S."/>
            <person name="Young S.K."/>
            <person name="Zeng Q."/>
            <person name="Gargeya S."/>
            <person name="Fitzgerald M."/>
            <person name="Haas B."/>
            <person name="Abouelleil A."/>
            <person name="Alvarado L."/>
            <person name="Arachchi H.M."/>
            <person name="Berlin A."/>
            <person name="Brown A."/>
            <person name="Chapman S.B."/>
            <person name="Chen Z."/>
            <person name="Dunbar C."/>
            <person name="Freedman E."/>
            <person name="Gearin G."/>
            <person name="Goldberg J."/>
            <person name="Griggs A."/>
            <person name="Gujja S."/>
            <person name="Heiman D."/>
            <person name="Howarth C."/>
            <person name="Larson L."/>
            <person name="Lui A."/>
            <person name="MacDonald P.J.P."/>
            <person name="Montmayeur A."/>
            <person name="Murphy C."/>
            <person name="Neiman D."/>
            <person name="Pearson M."/>
            <person name="Priest M."/>
            <person name="Roberts A."/>
            <person name="Saif S."/>
            <person name="Shea T."/>
            <person name="Shenoy N."/>
            <person name="Sisk P."/>
            <person name="Stolte C."/>
            <person name="Sykes S."/>
            <person name="Wortman J."/>
            <person name="Nusbaum C."/>
            <person name="Birren B."/>
        </authorList>
    </citation>
    <scope>NUCLEOTIDE SEQUENCE [LARGE SCALE GENOMIC DNA]</scope>
    <source>
        <strain evidence="2 3">ACC2</strain>
    </source>
</reference>
<dbReference type="PROSITE" id="PS51186">
    <property type="entry name" value="GNAT"/>
    <property type="match status" value="1"/>
</dbReference>
<accession>A0AA36Y6F1</accession>
<protein>
    <recommendedName>
        <fullName evidence="1">N-acetyltransferase domain-containing protein</fullName>
    </recommendedName>
</protein>
<organism evidence="2 3">
    <name type="scientific">Stomatobaculum longum</name>
    <dbReference type="NCBI Taxonomy" id="796942"/>
    <lineage>
        <taxon>Bacteria</taxon>
        <taxon>Bacillati</taxon>
        <taxon>Bacillota</taxon>
        <taxon>Clostridia</taxon>
        <taxon>Lachnospirales</taxon>
        <taxon>Lachnospiraceae</taxon>
        <taxon>Stomatobaculum</taxon>
    </lineage>
</organism>
<evidence type="ECO:0000259" key="1">
    <source>
        <dbReference type="PROSITE" id="PS51186"/>
    </source>
</evidence>
<dbReference type="InterPro" id="IPR016181">
    <property type="entry name" value="Acyl_CoA_acyltransferase"/>
</dbReference>
<dbReference type="RefSeq" id="WP_009532031.1">
    <property type="nucleotide sequence ID" value="NZ_JH590861.1"/>
</dbReference>
<name>A0AA36Y6F1_9FIRM</name>
<dbReference type="InterPro" id="IPR042573">
    <property type="entry name" value="GNAT_acetyltra_N"/>
</dbReference>
<comment type="caution">
    <text evidence="2">The sequence shown here is derived from an EMBL/GenBank/DDBJ whole genome shotgun (WGS) entry which is preliminary data.</text>
</comment>
<evidence type="ECO:0000313" key="2">
    <source>
        <dbReference type="EMBL" id="EHO18012.1"/>
    </source>
</evidence>
<dbReference type="EMBL" id="AGEL01000003">
    <property type="protein sequence ID" value="EHO18012.1"/>
    <property type="molecule type" value="Genomic_DNA"/>
</dbReference>
<feature type="domain" description="N-acetyltransferase" evidence="1">
    <location>
        <begin position="129"/>
        <end position="256"/>
    </location>
</feature>
<proteinExistence type="predicted"/>
<keyword evidence="3" id="KW-1185">Reference proteome</keyword>
<evidence type="ECO:0000313" key="3">
    <source>
        <dbReference type="Proteomes" id="UP000018466"/>
    </source>
</evidence>
<gene>
    <name evidence="2" type="ORF">HMPREF9623_00196</name>
</gene>
<dbReference type="GeneID" id="86939993"/>
<dbReference type="PANTHER" id="PTHR31143">
    <property type="match status" value="1"/>
</dbReference>
<dbReference type="Proteomes" id="UP000018466">
    <property type="component" value="Unassembled WGS sequence"/>
</dbReference>
<dbReference type="PANTHER" id="PTHR31143:SF2">
    <property type="entry name" value="FR47-LIKE DOMAIN-CONTAINING PROTEIN-RELATED"/>
    <property type="match status" value="1"/>
</dbReference>
<dbReference type="Pfam" id="PF12746">
    <property type="entry name" value="GNAT_acetyltran"/>
    <property type="match status" value="1"/>
</dbReference>
<sequence length="256" mass="28905">MIELGAMKRESIADLCKDSRISLVRAAAEGRGRAFVPTLDSPSFCLVLTGGFSYLVGMPPRGEASIDLYHLLARECGETSILAEDELWDNWVEKRFAGAFRTVSRYLLRAPEGMKAETLQQRTKLDETYQLRPLTIRLLERLREFSFSENLMSSFASQEAFETYGRGYVVLKDNEPVSACLAYVHSEEIMDVKAATEKAFRRRGLASAVGASLLLSFRESERLPDWDTDSLFSASLGERLGYHAEREYKVYQIAVE</sequence>
<dbReference type="Gene3D" id="3.40.630.30">
    <property type="match status" value="1"/>
</dbReference>
<dbReference type="GO" id="GO:0016747">
    <property type="term" value="F:acyltransferase activity, transferring groups other than amino-acyl groups"/>
    <property type="evidence" value="ECO:0007669"/>
    <property type="project" value="InterPro"/>
</dbReference>
<dbReference type="InterPro" id="IPR000182">
    <property type="entry name" value="GNAT_dom"/>
</dbReference>